<keyword evidence="7 10" id="KW-0659">Purine metabolism</keyword>
<dbReference type="InterPro" id="IPR023416">
    <property type="entry name" value="Transthyretin/HIU_hydrolase_d"/>
</dbReference>
<dbReference type="InterPro" id="IPR036817">
    <property type="entry name" value="Transthyretin/HIU_hydrolase_sf"/>
</dbReference>
<dbReference type="SMART" id="SM00095">
    <property type="entry name" value="TR_THY"/>
    <property type="match status" value="1"/>
</dbReference>
<evidence type="ECO:0000313" key="12">
    <source>
        <dbReference type="EMBL" id="WDE03123.1"/>
    </source>
</evidence>
<sequence>MSQITTHVLDTTRGKPGAEIPITLYQQTADGWQQLASGLTNDDGRISGLLAADRILDAGIYRMHFDTKAYFDRMEEKGFYPYVDIVFELGAGGDHYHIPLLLTAYGYSTYRGS</sequence>
<evidence type="ECO:0000256" key="6">
    <source>
        <dbReference type="ARBA" id="ARBA00017539"/>
    </source>
</evidence>
<dbReference type="Pfam" id="PF00576">
    <property type="entry name" value="Transthyretin"/>
    <property type="match status" value="1"/>
</dbReference>
<evidence type="ECO:0000256" key="5">
    <source>
        <dbReference type="ARBA" id="ARBA00012609"/>
    </source>
</evidence>
<dbReference type="Gene3D" id="2.60.40.180">
    <property type="entry name" value="Transthyretin/hydroxyisourate hydrolase domain"/>
    <property type="match status" value="1"/>
</dbReference>
<dbReference type="EC" id="3.5.2.17" evidence="5 10"/>
<dbReference type="GO" id="GO:0006144">
    <property type="term" value="P:purine nucleobase metabolic process"/>
    <property type="evidence" value="ECO:0007669"/>
    <property type="project" value="UniProtKB-KW"/>
</dbReference>
<dbReference type="PROSITE" id="PS00768">
    <property type="entry name" value="TRANSTHYRETIN_1"/>
    <property type="match status" value="1"/>
</dbReference>
<evidence type="ECO:0000256" key="8">
    <source>
        <dbReference type="ARBA" id="ARBA00022801"/>
    </source>
</evidence>
<feature type="binding site" evidence="9">
    <location>
        <position position="7"/>
    </location>
    <ligand>
        <name>substrate</name>
    </ligand>
</feature>
<evidence type="ECO:0000259" key="11">
    <source>
        <dbReference type="SMART" id="SM00095"/>
    </source>
</evidence>
<dbReference type="NCBIfam" id="TIGR02962">
    <property type="entry name" value="hdxy_isourate"/>
    <property type="match status" value="1"/>
</dbReference>
<feature type="binding site" evidence="9">
    <location>
        <position position="110"/>
    </location>
    <ligand>
        <name>substrate</name>
    </ligand>
</feature>
<comment type="subunit">
    <text evidence="4 10">Homotetramer.</text>
</comment>
<protein>
    <recommendedName>
        <fullName evidence="6 10">5-hydroxyisourate hydrolase</fullName>
        <shortName evidence="10">HIU hydrolase</shortName>
        <shortName evidence="10">HIUHase</shortName>
        <ecNumber evidence="5 10">3.5.2.17</ecNumber>
    </recommendedName>
</protein>
<reference evidence="12 13" key="1">
    <citation type="journal article" date="2015" name="Genome Announc.">
        <title>Draft Genome Sequences of Marine Isolates of Thalassomonas viridans and Thalassomonas actiniarum.</title>
        <authorList>
            <person name="Olonade I."/>
            <person name="van Zyl L.J."/>
            <person name="Trindade M."/>
        </authorList>
    </citation>
    <scope>NUCLEOTIDE SEQUENCE [LARGE SCALE GENOMIC DNA]</scope>
    <source>
        <strain evidence="12 13">XOM25</strain>
    </source>
</reference>
<name>A0AAE9YY80_9GAMM</name>
<dbReference type="CDD" id="cd05822">
    <property type="entry name" value="TLP_HIUase"/>
    <property type="match status" value="1"/>
</dbReference>
<dbReference type="PANTHER" id="PTHR10395">
    <property type="entry name" value="URICASE AND TRANSTHYRETIN-RELATED"/>
    <property type="match status" value="1"/>
</dbReference>
<comment type="function">
    <text evidence="2">Catalyzes the hydrolysis of 5-hydroxyisourate (HIU) to 2-oxo-4-hydroxy-4-carboxy-5-ureidoimidazoline (OHCU).</text>
</comment>
<accession>A0AAE9YY80</accession>
<dbReference type="Proteomes" id="UP000032352">
    <property type="component" value="Chromosome"/>
</dbReference>
<dbReference type="InterPro" id="IPR023418">
    <property type="entry name" value="Thyroxine_BS"/>
</dbReference>
<gene>
    <name evidence="12" type="primary">uraH</name>
    <name evidence="12" type="ORF">SG34_017085</name>
</gene>
<dbReference type="RefSeq" id="WP_044840016.1">
    <property type="nucleotide sequence ID" value="NZ_CP059733.1"/>
</dbReference>
<proteinExistence type="inferred from homology"/>
<keyword evidence="8 10" id="KW-0378">Hydrolase</keyword>
<dbReference type="KEGG" id="tvd:SG34_017085"/>
<dbReference type="PRINTS" id="PR00189">
    <property type="entry name" value="TRNSTHYRETIN"/>
</dbReference>
<dbReference type="SUPFAM" id="SSF49472">
    <property type="entry name" value="Transthyretin (synonym: prealbumin)"/>
    <property type="match status" value="1"/>
</dbReference>
<dbReference type="GO" id="GO:0033971">
    <property type="term" value="F:hydroxyisourate hydrolase activity"/>
    <property type="evidence" value="ECO:0007669"/>
    <property type="project" value="UniProtKB-EC"/>
</dbReference>
<evidence type="ECO:0000313" key="13">
    <source>
        <dbReference type="Proteomes" id="UP000032352"/>
    </source>
</evidence>
<dbReference type="PANTHER" id="PTHR10395:SF7">
    <property type="entry name" value="5-HYDROXYISOURATE HYDROLASE"/>
    <property type="match status" value="1"/>
</dbReference>
<dbReference type="EMBL" id="CP059733">
    <property type="protein sequence ID" value="WDE03123.1"/>
    <property type="molecule type" value="Genomic_DNA"/>
</dbReference>
<evidence type="ECO:0000256" key="4">
    <source>
        <dbReference type="ARBA" id="ARBA00011881"/>
    </source>
</evidence>
<evidence type="ECO:0000256" key="1">
    <source>
        <dbReference type="ARBA" id="ARBA00001043"/>
    </source>
</evidence>
<evidence type="ECO:0000256" key="2">
    <source>
        <dbReference type="ARBA" id="ARBA00002704"/>
    </source>
</evidence>
<dbReference type="InterPro" id="IPR014306">
    <property type="entry name" value="Hydroxyisourate_hydrolase"/>
</dbReference>
<organism evidence="12 13">
    <name type="scientific">Thalassomonas viridans</name>
    <dbReference type="NCBI Taxonomy" id="137584"/>
    <lineage>
        <taxon>Bacteria</taxon>
        <taxon>Pseudomonadati</taxon>
        <taxon>Pseudomonadota</taxon>
        <taxon>Gammaproteobacteria</taxon>
        <taxon>Alteromonadales</taxon>
        <taxon>Colwelliaceae</taxon>
        <taxon>Thalassomonas</taxon>
    </lineage>
</organism>
<dbReference type="AlphaFoldDB" id="A0AAE9YY80"/>
<feature type="domain" description="Transthyretin/hydroxyisourate hydrolase" evidence="11">
    <location>
        <begin position="1"/>
        <end position="112"/>
    </location>
</feature>
<dbReference type="InterPro" id="IPR000895">
    <property type="entry name" value="Transthyretin/HIU_hydrolase"/>
</dbReference>
<comment type="catalytic activity">
    <reaction evidence="1 10">
        <text>5-hydroxyisourate + H2O = 5-hydroxy-2-oxo-4-ureido-2,5-dihydro-1H-imidazole-5-carboxylate + H(+)</text>
        <dbReference type="Rhea" id="RHEA:23736"/>
        <dbReference type="ChEBI" id="CHEBI:15377"/>
        <dbReference type="ChEBI" id="CHEBI:15378"/>
        <dbReference type="ChEBI" id="CHEBI:18072"/>
        <dbReference type="ChEBI" id="CHEBI:58639"/>
        <dbReference type="EC" id="3.5.2.17"/>
    </reaction>
</comment>
<keyword evidence="13" id="KW-1185">Reference proteome</keyword>
<feature type="binding site" evidence="9">
    <location>
        <position position="45"/>
    </location>
    <ligand>
        <name>substrate</name>
    </ligand>
</feature>
<evidence type="ECO:0000256" key="9">
    <source>
        <dbReference type="PIRSR" id="PIRSR600895-51"/>
    </source>
</evidence>
<reference evidence="12 13" key="2">
    <citation type="journal article" date="2022" name="Mar. Drugs">
        <title>Bioassay-Guided Fractionation Leads to the Detection of Cholic Acid Generated by the Rare Thalassomonas sp.</title>
        <authorList>
            <person name="Pheiffer F."/>
            <person name="Schneider Y.K."/>
            <person name="Hansen E.H."/>
            <person name="Andersen J.H."/>
            <person name="Isaksson J."/>
            <person name="Busche T."/>
            <person name="R C."/>
            <person name="Kalinowski J."/>
            <person name="Zyl L.V."/>
            <person name="Trindade M."/>
        </authorList>
    </citation>
    <scope>NUCLEOTIDE SEQUENCE [LARGE SCALE GENOMIC DNA]</scope>
    <source>
        <strain evidence="12 13">XOM25</strain>
    </source>
</reference>
<comment type="similarity">
    <text evidence="3 10">Belongs to the transthyretin family. 5-hydroxyisourate hydrolase subfamily.</text>
</comment>
<evidence type="ECO:0000256" key="7">
    <source>
        <dbReference type="ARBA" id="ARBA00022631"/>
    </source>
</evidence>
<evidence type="ECO:0000256" key="3">
    <source>
        <dbReference type="ARBA" id="ARBA00009850"/>
    </source>
</evidence>
<evidence type="ECO:0000256" key="10">
    <source>
        <dbReference type="RuleBase" id="RU361270"/>
    </source>
</evidence>